<accession>A0A9K3D354</accession>
<gene>
    <name evidence="2" type="ORF">KIPB_009926</name>
</gene>
<reference evidence="2 3" key="1">
    <citation type="journal article" date="2018" name="PLoS ONE">
        <title>The draft genome of Kipferlia bialata reveals reductive genome evolution in fornicate parasites.</title>
        <authorList>
            <person name="Tanifuji G."/>
            <person name="Takabayashi S."/>
            <person name="Kume K."/>
            <person name="Takagi M."/>
            <person name="Nakayama T."/>
            <person name="Kamikawa R."/>
            <person name="Inagaki Y."/>
            <person name="Hashimoto T."/>
        </authorList>
    </citation>
    <scope>NUCLEOTIDE SEQUENCE [LARGE SCALE GENOMIC DNA]</scope>
    <source>
        <strain evidence="2">NY0173</strain>
    </source>
</reference>
<feature type="non-terminal residue" evidence="2">
    <location>
        <position position="1"/>
    </location>
</feature>
<dbReference type="AlphaFoldDB" id="A0A9K3D354"/>
<sequence length="311" mass="33010">YLLLSQLGPHPSAATRSQTVLKLRQHTRPVMEEGDSTMTVVKKEGETDATRVVQPSLVVLPQARATLCVVGITAALLTSLGAVDPGTGSMLPLQTVVDTLVHSRPHLGATRHHIDSAAQTASQTLTELGVDRQHPTSSVKKAEVSLKQTLLADRTHTEKTDSDSAVREDEIDPVCLSLFRASVSGARPVDASPHRGSFEVTGPALKRPAQSSLATVAQAVATPKRRPVAQEGKQQDTPSRRQQGEGGSTGALMVDELFVTKHLVSLSDKPSSRLRSLYGEDVTDTATPSDPSTPLGALSTMVDGVIEELCK</sequence>
<feature type="non-terminal residue" evidence="2">
    <location>
        <position position="311"/>
    </location>
</feature>
<keyword evidence="3" id="KW-1185">Reference proteome</keyword>
<protein>
    <submittedName>
        <fullName evidence="2">Uncharacterized protein</fullName>
    </submittedName>
</protein>
<name>A0A9K3D354_9EUKA</name>
<proteinExistence type="predicted"/>
<evidence type="ECO:0000313" key="3">
    <source>
        <dbReference type="Proteomes" id="UP000265618"/>
    </source>
</evidence>
<dbReference type="EMBL" id="BDIP01003516">
    <property type="protein sequence ID" value="GIQ87812.1"/>
    <property type="molecule type" value="Genomic_DNA"/>
</dbReference>
<comment type="caution">
    <text evidence="2">The sequence shown here is derived from an EMBL/GenBank/DDBJ whole genome shotgun (WGS) entry which is preliminary data.</text>
</comment>
<organism evidence="2 3">
    <name type="scientific">Kipferlia bialata</name>
    <dbReference type="NCBI Taxonomy" id="797122"/>
    <lineage>
        <taxon>Eukaryota</taxon>
        <taxon>Metamonada</taxon>
        <taxon>Carpediemonas-like organisms</taxon>
        <taxon>Kipferlia</taxon>
    </lineage>
</organism>
<dbReference type="Proteomes" id="UP000265618">
    <property type="component" value="Unassembled WGS sequence"/>
</dbReference>
<feature type="region of interest" description="Disordered" evidence="1">
    <location>
        <begin position="186"/>
        <end position="248"/>
    </location>
</feature>
<evidence type="ECO:0000256" key="1">
    <source>
        <dbReference type="SAM" id="MobiDB-lite"/>
    </source>
</evidence>
<evidence type="ECO:0000313" key="2">
    <source>
        <dbReference type="EMBL" id="GIQ87812.1"/>
    </source>
</evidence>